<accession>A0AAN9XYC3</accession>
<keyword evidence="6" id="KW-1185">Reference proteome</keyword>
<feature type="domain" description="Far11/STRP C-terminal" evidence="4">
    <location>
        <begin position="505"/>
        <end position="862"/>
    </location>
</feature>
<evidence type="ECO:0000259" key="4">
    <source>
        <dbReference type="SMART" id="SM01293"/>
    </source>
</evidence>
<protein>
    <recommendedName>
        <fullName evidence="7">Striatin-interacting protein 1 homolog</fullName>
    </recommendedName>
</protein>
<dbReference type="Pfam" id="PF07923">
    <property type="entry name" value="N1221"/>
    <property type="match status" value="1"/>
</dbReference>
<dbReference type="Proteomes" id="UP001367676">
    <property type="component" value="Unassembled WGS sequence"/>
</dbReference>
<dbReference type="EMBL" id="JBBCAQ010000038">
    <property type="protein sequence ID" value="KAK7572039.1"/>
    <property type="molecule type" value="Genomic_DNA"/>
</dbReference>
<dbReference type="InterPro" id="IPR040185">
    <property type="entry name" value="Far11/STRP"/>
</dbReference>
<dbReference type="SMART" id="SM01293">
    <property type="entry name" value="DUF3402"/>
    <property type="match status" value="1"/>
</dbReference>
<feature type="region of interest" description="Disordered" evidence="2">
    <location>
        <begin position="300"/>
        <end position="446"/>
    </location>
</feature>
<proteinExistence type="inferred from homology"/>
<evidence type="ECO:0000313" key="5">
    <source>
        <dbReference type="EMBL" id="KAK7572039.1"/>
    </source>
</evidence>
<reference evidence="5 6" key="1">
    <citation type="submission" date="2024-03" db="EMBL/GenBank/DDBJ databases">
        <title>Adaptation during the transition from Ophiocordyceps entomopathogen to insect associate is accompanied by gene loss and intensified selection.</title>
        <authorList>
            <person name="Ward C.M."/>
            <person name="Onetto C.A."/>
            <person name="Borneman A.R."/>
        </authorList>
    </citation>
    <scope>NUCLEOTIDE SEQUENCE [LARGE SCALE GENOMIC DNA]</scope>
    <source>
        <strain evidence="5">AWRI1</strain>
        <tissue evidence="5">Single Adult Female</tissue>
    </source>
</reference>
<feature type="domain" description="Far11/STRP N-terminal" evidence="3">
    <location>
        <begin position="37"/>
        <end position="336"/>
    </location>
</feature>
<dbReference type="SMART" id="SM01292">
    <property type="entry name" value="N1221"/>
    <property type="match status" value="1"/>
</dbReference>
<sequence>MNEYSFAEESCLYRGKIPKLKDFPKQNHDSDQEGHDFPDLEFVYADADSLSNEIAELYSYTEQSEFQLNVRAFEDYMELLKLKPCWRLLSDTEKQDVIIMLLDQMDALDKNIRLRSARCFLYLLQGCWAECQSDIEQHHFTKENVILLYKYGVFTSFMELFFAEADICPVAVQRKVSVNINDSTELRVILSVLYIFVEIIRTISDEEPKEIVAVREEFLVEIGNPIEDELLSVKLFGMVTRFCGGTAPHYPIKKVLLLIWKLLLFSLGGTNDLRRMKAVKRQEMGLPKFDEDTLDIVKTMRSSSPPASGADGIETQNQKRTNRQLRRSLIKQSSLDESLSLDDEGVPMDEDDYDDQPNSGGGSGLCNNSGAAPTINTGSDAIVVSSDSNNFNSEANNGENDDQAADTTNNDENKSESSGENVEDCSSESGSSGTEEPEDNSNSTEEELNRLPHQFIRTNSFSPSKTLPWIPKIRQKDFDAFLDQVRMKFVGYTLLDDRDTLIGLPQPIHEGIRILKRYIYVSVSDVQIEREEKITRYPLSQKETDVHANPTEILYQAMLPNMQQNIIALLKVLLAAAPTSKTKTDSINIMADVLPEEMPMTVLQSMKLGTDVNRHKEIIVKAVSAILFLLLKHFKLNHIYQFEFLSQYLVFANCIPLILKFFNQNISAYVSAKNVIPILDFPSCVIGDQPELTSESLEIGDSQQCCWRNVFSCINLLRVLNKVTKWKHSRIMMLVVFKSAPILRRTLKVRHALMQLYILKLLKMQTKYLGRLWRKANMKIISAIYQKVRHRLNDDWAYGNDIDARPWDFQAEECALRAAVDEFNNRRYFAPNDDSEISALDLNISSVLAKEIVLAEDFKKHYEVWIQQEVFDNNINWNDLLNFGYL</sequence>
<evidence type="ECO:0000256" key="1">
    <source>
        <dbReference type="ARBA" id="ARBA00007062"/>
    </source>
</evidence>
<evidence type="ECO:0000259" key="3">
    <source>
        <dbReference type="SMART" id="SM01292"/>
    </source>
</evidence>
<organism evidence="5 6">
    <name type="scientific">Parthenolecanium corni</name>
    <dbReference type="NCBI Taxonomy" id="536013"/>
    <lineage>
        <taxon>Eukaryota</taxon>
        <taxon>Metazoa</taxon>
        <taxon>Ecdysozoa</taxon>
        <taxon>Arthropoda</taxon>
        <taxon>Hexapoda</taxon>
        <taxon>Insecta</taxon>
        <taxon>Pterygota</taxon>
        <taxon>Neoptera</taxon>
        <taxon>Paraneoptera</taxon>
        <taxon>Hemiptera</taxon>
        <taxon>Sternorrhyncha</taxon>
        <taxon>Coccoidea</taxon>
        <taxon>Coccidae</taxon>
        <taxon>Parthenolecanium</taxon>
    </lineage>
</organism>
<dbReference type="GO" id="GO:0005829">
    <property type="term" value="C:cytosol"/>
    <property type="evidence" value="ECO:0007669"/>
    <property type="project" value="TreeGrafter"/>
</dbReference>
<gene>
    <name evidence="5" type="ORF">V9T40_014511</name>
</gene>
<comment type="caution">
    <text evidence="5">The sequence shown here is derived from an EMBL/GenBank/DDBJ whole genome shotgun (WGS) entry which is preliminary data.</text>
</comment>
<dbReference type="AlphaFoldDB" id="A0AAN9XYC3"/>
<dbReference type="InterPro" id="IPR021819">
    <property type="entry name" value="Far11/STRP_C"/>
</dbReference>
<evidence type="ECO:0008006" key="7">
    <source>
        <dbReference type="Google" id="ProtNLM"/>
    </source>
</evidence>
<dbReference type="PANTHER" id="PTHR13239:SF4">
    <property type="entry name" value="AT25231P"/>
    <property type="match status" value="1"/>
</dbReference>
<dbReference type="Pfam" id="PF11882">
    <property type="entry name" value="DUF3402"/>
    <property type="match status" value="2"/>
</dbReference>
<name>A0AAN9XYC3_9HEMI</name>
<evidence type="ECO:0000313" key="6">
    <source>
        <dbReference type="Proteomes" id="UP001367676"/>
    </source>
</evidence>
<dbReference type="GO" id="GO:0007010">
    <property type="term" value="P:cytoskeleton organization"/>
    <property type="evidence" value="ECO:0007669"/>
    <property type="project" value="TreeGrafter"/>
</dbReference>
<comment type="similarity">
    <text evidence="1">Belongs to the STRIP family.</text>
</comment>
<evidence type="ECO:0000256" key="2">
    <source>
        <dbReference type="SAM" id="MobiDB-lite"/>
    </source>
</evidence>
<feature type="compositionally biased region" description="Acidic residues" evidence="2">
    <location>
        <begin position="339"/>
        <end position="355"/>
    </location>
</feature>
<dbReference type="InterPro" id="IPR012486">
    <property type="entry name" value="Far11/STRP_N"/>
</dbReference>
<dbReference type="PANTHER" id="PTHR13239">
    <property type="entry name" value="PROTEIN REQUIRED FOR HYPHAL ANASTOMOSIS HAM-2"/>
    <property type="match status" value="1"/>
</dbReference>
<feature type="compositionally biased region" description="Basic residues" evidence="2">
    <location>
        <begin position="320"/>
        <end position="329"/>
    </location>
</feature>
<feature type="compositionally biased region" description="Low complexity" evidence="2">
    <location>
        <begin position="385"/>
        <end position="398"/>
    </location>
</feature>